<dbReference type="SUPFAM" id="SSF52402">
    <property type="entry name" value="Adenine nucleotide alpha hydrolases-like"/>
    <property type="match status" value="1"/>
</dbReference>
<dbReference type="Pfam" id="PF00733">
    <property type="entry name" value="Asn_synthase"/>
    <property type="match status" value="1"/>
</dbReference>
<proteinExistence type="predicted"/>
<evidence type="ECO:0000256" key="4">
    <source>
        <dbReference type="ARBA" id="ARBA00048741"/>
    </source>
</evidence>
<feature type="domain" description="Asparagine synthetase" evidence="5">
    <location>
        <begin position="219"/>
        <end position="603"/>
    </location>
</feature>
<comment type="pathway">
    <text evidence="1">Amino-acid biosynthesis; L-asparagine biosynthesis; L-asparagine from L-aspartate (L-Gln route): step 1/1.</text>
</comment>
<comment type="caution">
    <text evidence="6">The sequence shown here is derived from an EMBL/GenBank/DDBJ whole genome shotgun (WGS) entry which is preliminary data.</text>
</comment>
<dbReference type="AlphaFoldDB" id="A0A3R7HCQ5"/>
<dbReference type="InterPro" id="IPR051786">
    <property type="entry name" value="ASN_synthetase/amidase"/>
</dbReference>
<dbReference type="EC" id="6.3.5.4" evidence="2"/>
<protein>
    <recommendedName>
        <fullName evidence="2">asparagine synthase (glutamine-hydrolyzing)</fullName>
        <ecNumber evidence="2">6.3.5.4</ecNumber>
    </recommendedName>
</protein>
<evidence type="ECO:0000313" key="7">
    <source>
        <dbReference type="Proteomes" id="UP000028058"/>
    </source>
</evidence>
<name>A0A3R7HCQ5_9ACTN</name>
<keyword evidence="7" id="KW-1185">Reference proteome</keyword>
<dbReference type="InterPro" id="IPR001962">
    <property type="entry name" value="Asn_synthase"/>
</dbReference>
<dbReference type="PANTHER" id="PTHR43284">
    <property type="entry name" value="ASPARAGINE SYNTHETASE (GLUTAMINE-HYDROLYZING)"/>
    <property type="match status" value="1"/>
</dbReference>
<evidence type="ECO:0000256" key="1">
    <source>
        <dbReference type="ARBA" id="ARBA00005187"/>
    </source>
</evidence>
<comment type="catalytic activity">
    <reaction evidence="4">
        <text>L-aspartate + L-glutamine + ATP + H2O = L-asparagine + L-glutamate + AMP + diphosphate + H(+)</text>
        <dbReference type="Rhea" id="RHEA:12228"/>
        <dbReference type="ChEBI" id="CHEBI:15377"/>
        <dbReference type="ChEBI" id="CHEBI:15378"/>
        <dbReference type="ChEBI" id="CHEBI:29985"/>
        <dbReference type="ChEBI" id="CHEBI:29991"/>
        <dbReference type="ChEBI" id="CHEBI:30616"/>
        <dbReference type="ChEBI" id="CHEBI:33019"/>
        <dbReference type="ChEBI" id="CHEBI:58048"/>
        <dbReference type="ChEBI" id="CHEBI:58359"/>
        <dbReference type="ChEBI" id="CHEBI:456215"/>
        <dbReference type="EC" id="6.3.5.4"/>
    </reaction>
</comment>
<gene>
    <name evidence="6" type="ORF">SFRA_021240</name>
</gene>
<evidence type="ECO:0000256" key="2">
    <source>
        <dbReference type="ARBA" id="ARBA00012737"/>
    </source>
</evidence>
<organism evidence="6 7">
    <name type="scientific">Streptomyces xinghaiensis</name>
    <dbReference type="NCBI Taxonomy" id="1038928"/>
    <lineage>
        <taxon>Bacteria</taxon>
        <taxon>Bacillati</taxon>
        <taxon>Actinomycetota</taxon>
        <taxon>Actinomycetes</taxon>
        <taxon>Kitasatosporales</taxon>
        <taxon>Streptomycetaceae</taxon>
        <taxon>Streptomyces</taxon>
    </lineage>
</organism>
<dbReference type="InterPro" id="IPR014729">
    <property type="entry name" value="Rossmann-like_a/b/a_fold"/>
</dbReference>
<accession>A0A3R7HCQ5</accession>
<keyword evidence="3" id="KW-0028">Amino-acid biosynthesis</keyword>
<evidence type="ECO:0000259" key="5">
    <source>
        <dbReference type="Pfam" id="PF00733"/>
    </source>
</evidence>
<dbReference type="Proteomes" id="UP000028058">
    <property type="component" value="Unassembled WGS sequence"/>
</dbReference>
<dbReference type="EMBL" id="JNAD02000010">
    <property type="protein sequence ID" value="RKM93691.1"/>
    <property type="molecule type" value="Genomic_DNA"/>
</dbReference>
<dbReference type="Gene3D" id="3.40.50.620">
    <property type="entry name" value="HUPs"/>
    <property type="match status" value="2"/>
</dbReference>
<dbReference type="OrthoDB" id="7053173at2"/>
<evidence type="ECO:0000313" key="6">
    <source>
        <dbReference type="EMBL" id="RKM93691.1"/>
    </source>
</evidence>
<dbReference type="GO" id="GO:0004066">
    <property type="term" value="F:asparagine synthase (glutamine-hydrolyzing) activity"/>
    <property type="evidence" value="ECO:0007669"/>
    <property type="project" value="UniProtKB-EC"/>
</dbReference>
<evidence type="ECO:0000256" key="3">
    <source>
        <dbReference type="ARBA" id="ARBA00022888"/>
    </source>
</evidence>
<dbReference type="GO" id="GO:0006529">
    <property type="term" value="P:asparagine biosynthetic process"/>
    <property type="evidence" value="ECO:0007669"/>
    <property type="project" value="UniProtKB-KW"/>
</dbReference>
<sequence>MTPRSSGIAGPGEGHFTVFPDCAEALAAARSLITPGSRVLSYPSGRPWLAGRWHDREITAVRARRSGIAVLGCCPAEAAELQRCAERMRDLTDAGELARRLPGSFHLVADLDGRLRIQGTASGLRRVFHATVGGAVVAADRADILAEAAGSGVDEEELAVRLLWPVPHPLAETSVWRGVTSVPPEDALVVTPSGRGSRTARWWTPPEADDSLETGAENLRAALDDAVRARTRSAATVSCDLSGGLDSTSVTFLAARTPARVIASTWPGRDPADSDLHWARKAAEHLPDLDHVVWDADASPLVYTGLLDIDDPMDEPTIGVMDRARVLHHLPGLADRGSELHLTGIGGDHIAWCSEAYYHRLLRARPLLALGRLRGFRALWNWPLRDTARALLDSRPYGEWLAGTRRELHAPPAPTVSGALGWGTPPRLFDWVTPDAGEAIRRALGRAAENAVPLAPDRGMHTDLHLIRDCTRILRIWDRMAARAGLPMASPFFDDRVIEAALAVRPADRVTPFSYKPLLTSAMRGVVPDVCLSRRNKATASMDATNGLREHRADLHALWENSELARRGLVDAGRLRALARRPATPGLREAMLYSTIACEVWLRTLAPAAGPASGPPPGSPLPAPS</sequence>
<dbReference type="PANTHER" id="PTHR43284:SF1">
    <property type="entry name" value="ASPARAGINE SYNTHETASE"/>
    <property type="match status" value="1"/>
</dbReference>
<reference evidence="6 7" key="1">
    <citation type="journal article" date="2014" name="Genome Announc.">
        <title>Draft Genome Sequence of Streptomyces fradiae ATCC 19609, a Strain Highly Sensitive to Antibiotics.</title>
        <authorList>
            <person name="Bekker O.B."/>
            <person name="Klimina K.M."/>
            <person name="Vatlin A.A."/>
            <person name="Zakharevich N.V."/>
            <person name="Kasianov A.S."/>
            <person name="Danilenko V.N."/>
        </authorList>
    </citation>
    <scope>NUCLEOTIDE SEQUENCE [LARGE SCALE GENOMIC DNA]</scope>
    <source>
        <strain evidence="6 7">ATCC 19609</strain>
    </source>
</reference>
<keyword evidence="3" id="KW-0061">Asparagine biosynthesis</keyword>
<dbReference type="RefSeq" id="WP_050364110.1">
    <property type="nucleotide sequence ID" value="NZ_CP134822.1"/>
</dbReference>